<reference evidence="2 3" key="1">
    <citation type="submission" date="2024-01" db="EMBL/GenBank/DDBJ databases">
        <title>The complete chloroplast genome sequence of Lithospermum erythrorhizon: insights into the phylogenetic relationship among Boraginaceae species and the maternal lineages of purple gromwells.</title>
        <authorList>
            <person name="Okada T."/>
            <person name="Watanabe K."/>
        </authorList>
    </citation>
    <scope>NUCLEOTIDE SEQUENCE [LARGE SCALE GENOMIC DNA]</scope>
</reference>
<dbReference type="Proteomes" id="UP001454036">
    <property type="component" value="Unassembled WGS sequence"/>
</dbReference>
<dbReference type="InterPro" id="IPR043128">
    <property type="entry name" value="Rev_trsase/Diguanyl_cyclase"/>
</dbReference>
<name>A0AAV3Q6V6_LITER</name>
<dbReference type="EMBL" id="BAABME010003698">
    <property type="protein sequence ID" value="GAA0159802.1"/>
    <property type="molecule type" value="Genomic_DNA"/>
</dbReference>
<accession>A0AAV3Q6V6</accession>
<sequence>MISEKGIEPNLDKIQALFLIKPPNSFKEVHKLTGCLAALNRFVSKSGERNLPFFKNLRRMSKENFTQDDENDKAFEKLKKYLQSPQLLSRPKPGEGLQLYLAISDVAVSSVLAHWPDKRKRKLKAYFESHHIQVIIDQPLKGVLSSPSLSGWLTTWAVEFSEFEISNIPRTSVKAQALADFVIEYTACPLPYNDKALAKRIS</sequence>
<dbReference type="Pfam" id="PF17919">
    <property type="entry name" value="RT_RNaseH_2"/>
    <property type="match status" value="1"/>
</dbReference>
<dbReference type="PANTHER" id="PTHR48475">
    <property type="entry name" value="RIBONUCLEASE H"/>
    <property type="match status" value="1"/>
</dbReference>
<dbReference type="InterPro" id="IPR041577">
    <property type="entry name" value="RT_RNaseH_2"/>
</dbReference>
<organism evidence="2 3">
    <name type="scientific">Lithospermum erythrorhizon</name>
    <name type="common">Purple gromwell</name>
    <name type="synonym">Lithospermum officinale var. erythrorhizon</name>
    <dbReference type="NCBI Taxonomy" id="34254"/>
    <lineage>
        <taxon>Eukaryota</taxon>
        <taxon>Viridiplantae</taxon>
        <taxon>Streptophyta</taxon>
        <taxon>Embryophyta</taxon>
        <taxon>Tracheophyta</taxon>
        <taxon>Spermatophyta</taxon>
        <taxon>Magnoliopsida</taxon>
        <taxon>eudicotyledons</taxon>
        <taxon>Gunneridae</taxon>
        <taxon>Pentapetalae</taxon>
        <taxon>asterids</taxon>
        <taxon>lamiids</taxon>
        <taxon>Boraginales</taxon>
        <taxon>Boraginaceae</taxon>
        <taxon>Boraginoideae</taxon>
        <taxon>Lithospermeae</taxon>
        <taxon>Lithospermum</taxon>
    </lineage>
</organism>
<dbReference type="InterPro" id="IPR043502">
    <property type="entry name" value="DNA/RNA_pol_sf"/>
</dbReference>
<evidence type="ECO:0000259" key="1">
    <source>
        <dbReference type="Pfam" id="PF17919"/>
    </source>
</evidence>
<dbReference type="AlphaFoldDB" id="A0AAV3Q6V6"/>
<comment type="caution">
    <text evidence="2">The sequence shown here is derived from an EMBL/GenBank/DDBJ whole genome shotgun (WGS) entry which is preliminary data.</text>
</comment>
<dbReference type="Gene3D" id="3.30.70.270">
    <property type="match status" value="1"/>
</dbReference>
<keyword evidence="3" id="KW-1185">Reference proteome</keyword>
<gene>
    <name evidence="2" type="ORF">LIER_16501</name>
</gene>
<dbReference type="SUPFAM" id="SSF56672">
    <property type="entry name" value="DNA/RNA polymerases"/>
    <property type="match status" value="1"/>
</dbReference>
<feature type="domain" description="Reverse transcriptase/retrotransposon-derived protein RNase H-like" evidence="1">
    <location>
        <begin position="69"/>
        <end position="127"/>
    </location>
</feature>
<evidence type="ECO:0000313" key="2">
    <source>
        <dbReference type="EMBL" id="GAA0159802.1"/>
    </source>
</evidence>
<proteinExistence type="predicted"/>
<evidence type="ECO:0000313" key="3">
    <source>
        <dbReference type="Proteomes" id="UP001454036"/>
    </source>
</evidence>
<dbReference type="PANTHER" id="PTHR48475:SF2">
    <property type="entry name" value="RIBONUCLEASE H"/>
    <property type="match status" value="1"/>
</dbReference>
<protein>
    <recommendedName>
        <fullName evidence="1">Reverse transcriptase/retrotransposon-derived protein RNase H-like domain-containing protein</fullName>
    </recommendedName>
</protein>